<dbReference type="CDD" id="cd14798">
    <property type="entry name" value="RX-CC_like"/>
    <property type="match status" value="1"/>
</dbReference>
<dbReference type="AlphaFoldDB" id="A0AAW1X147"/>
<sequence>MAEALISLLVEQLGSVVYHHTDRGVKLVLNAEKDVEKFSRTLKQIQYVLQDAEKKQVSDPSVRDWLDQLKDVSYKMNDVLDAWNTEIGKRQASDEGKVRFSFPAYCICLPHFRELTRRYEIGSTINDLNEELDQIYIDKNKYSLQSTMPAAVNVEPLPITSSFVDISTIFGRQDEKDRLTVDHSPPMLLAESLNHKDSE</sequence>
<evidence type="ECO:0000256" key="2">
    <source>
        <dbReference type="ARBA" id="ARBA00022741"/>
    </source>
</evidence>
<organism evidence="5 6">
    <name type="scientific">Rubus argutus</name>
    <name type="common">Southern blackberry</name>
    <dbReference type="NCBI Taxonomy" id="59490"/>
    <lineage>
        <taxon>Eukaryota</taxon>
        <taxon>Viridiplantae</taxon>
        <taxon>Streptophyta</taxon>
        <taxon>Embryophyta</taxon>
        <taxon>Tracheophyta</taxon>
        <taxon>Spermatophyta</taxon>
        <taxon>Magnoliopsida</taxon>
        <taxon>eudicotyledons</taxon>
        <taxon>Gunneridae</taxon>
        <taxon>Pentapetalae</taxon>
        <taxon>rosids</taxon>
        <taxon>fabids</taxon>
        <taxon>Rosales</taxon>
        <taxon>Rosaceae</taxon>
        <taxon>Rosoideae</taxon>
        <taxon>Rosoideae incertae sedis</taxon>
        <taxon>Rubus</taxon>
    </lineage>
</organism>
<protein>
    <recommendedName>
        <fullName evidence="4">Disease resistance N-terminal domain-containing protein</fullName>
    </recommendedName>
</protein>
<evidence type="ECO:0000313" key="5">
    <source>
        <dbReference type="EMBL" id="KAK9930006.1"/>
    </source>
</evidence>
<dbReference type="GO" id="GO:0006952">
    <property type="term" value="P:defense response"/>
    <property type="evidence" value="ECO:0007669"/>
    <property type="project" value="UniProtKB-KW"/>
</dbReference>
<keyword evidence="6" id="KW-1185">Reference proteome</keyword>
<dbReference type="PANTHER" id="PTHR19338:SF37">
    <property type="entry name" value="DISEASE RESISTANCE PROTEIN RGA4"/>
    <property type="match status" value="1"/>
</dbReference>
<evidence type="ECO:0000259" key="4">
    <source>
        <dbReference type="Pfam" id="PF18052"/>
    </source>
</evidence>
<dbReference type="InterPro" id="IPR041118">
    <property type="entry name" value="Rx_N"/>
</dbReference>
<keyword evidence="1" id="KW-0677">Repeat</keyword>
<evidence type="ECO:0000313" key="6">
    <source>
        <dbReference type="Proteomes" id="UP001457282"/>
    </source>
</evidence>
<dbReference type="GO" id="GO:0000166">
    <property type="term" value="F:nucleotide binding"/>
    <property type="evidence" value="ECO:0007669"/>
    <property type="project" value="UniProtKB-KW"/>
</dbReference>
<gene>
    <name evidence="5" type="ORF">M0R45_027066</name>
</gene>
<keyword evidence="3" id="KW-0611">Plant defense</keyword>
<proteinExistence type="predicted"/>
<dbReference type="Gene3D" id="1.20.5.4130">
    <property type="match status" value="1"/>
</dbReference>
<dbReference type="Proteomes" id="UP001457282">
    <property type="component" value="Unassembled WGS sequence"/>
</dbReference>
<comment type="caution">
    <text evidence="5">The sequence shown here is derived from an EMBL/GenBank/DDBJ whole genome shotgun (WGS) entry which is preliminary data.</text>
</comment>
<reference evidence="5 6" key="1">
    <citation type="journal article" date="2023" name="G3 (Bethesda)">
        <title>A chromosome-length genome assembly and annotation of blackberry (Rubus argutus, cv. 'Hillquist').</title>
        <authorList>
            <person name="Bruna T."/>
            <person name="Aryal R."/>
            <person name="Dudchenko O."/>
            <person name="Sargent D.J."/>
            <person name="Mead D."/>
            <person name="Buti M."/>
            <person name="Cavallini A."/>
            <person name="Hytonen T."/>
            <person name="Andres J."/>
            <person name="Pham M."/>
            <person name="Weisz D."/>
            <person name="Mascagni F."/>
            <person name="Usai G."/>
            <person name="Natali L."/>
            <person name="Bassil N."/>
            <person name="Fernandez G.E."/>
            <person name="Lomsadze A."/>
            <person name="Armour M."/>
            <person name="Olukolu B."/>
            <person name="Poorten T."/>
            <person name="Britton C."/>
            <person name="Davik J."/>
            <person name="Ashrafi H."/>
            <person name="Aiden E.L."/>
            <person name="Borodovsky M."/>
            <person name="Worthington M."/>
        </authorList>
    </citation>
    <scope>NUCLEOTIDE SEQUENCE [LARGE SCALE GENOMIC DNA]</scope>
    <source>
        <strain evidence="5">PI 553951</strain>
    </source>
</reference>
<accession>A0AAW1X147</accession>
<keyword evidence="2" id="KW-0547">Nucleotide-binding</keyword>
<dbReference type="Pfam" id="PF18052">
    <property type="entry name" value="Rx_N"/>
    <property type="match status" value="1"/>
</dbReference>
<dbReference type="EMBL" id="JBEDUW010000005">
    <property type="protein sequence ID" value="KAK9930006.1"/>
    <property type="molecule type" value="Genomic_DNA"/>
</dbReference>
<evidence type="ECO:0000256" key="1">
    <source>
        <dbReference type="ARBA" id="ARBA00022737"/>
    </source>
</evidence>
<dbReference type="InterPro" id="IPR038005">
    <property type="entry name" value="RX-like_CC"/>
</dbReference>
<name>A0AAW1X147_RUBAR</name>
<evidence type="ECO:0000256" key="3">
    <source>
        <dbReference type="ARBA" id="ARBA00022821"/>
    </source>
</evidence>
<feature type="domain" description="Disease resistance N-terminal" evidence="4">
    <location>
        <begin position="6"/>
        <end position="95"/>
    </location>
</feature>
<dbReference type="PANTHER" id="PTHR19338">
    <property type="entry name" value="TRANSLOCASE OF INNER MITOCHONDRIAL MEMBRANE 13 HOMOLOG"/>
    <property type="match status" value="1"/>
</dbReference>